<dbReference type="KEGG" id="hsc:HVS_04400"/>
<dbReference type="EMBL" id="CP025197">
    <property type="protein sequence ID" value="AUG56820.1"/>
    <property type="molecule type" value="Genomic_DNA"/>
</dbReference>
<sequence length="71" mass="8108">MGLNMNINCLKCNNKMTKSRASSLSGKLTLIKEPIKYFTTKESSIVIPYVCSQCGLVEWYVDKPQNFNERT</sequence>
<gene>
    <name evidence="1" type="ORF">HVS_04400</name>
</gene>
<accession>A0A2K9EMX9</accession>
<name>A0A2K9EMX9_9FIRM</name>
<protein>
    <submittedName>
        <fullName evidence="1">Uncharacterized protein</fullName>
    </submittedName>
</protein>
<keyword evidence="2" id="KW-1185">Reference proteome</keyword>
<dbReference type="Proteomes" id="UP000233534">
    <property type="component" value="Chromosome"/>
</dbReference>
<evidence type="ECO:0000313" key="1">
    <source>
        <dbReference type="EMBL" id="AUG56820.1"/>
    </source>
</evidence>
<reference evidence="1 2" key="1">
    <citation type="submission" date="2017-12" db="EMBL/GenBank/DDBJ databases">
        <title>Complete genome sequence of Herbivorax saccincola GGR1, a novel Cellulosome-producing hydrolytic bacterium in a thermophilic biogas plant, established by Illumina and Nanopore MinION sequencing.</title>
        <authorList>
            <person name="Pechtl A."/>
            <person name="Ruckert C."/>
            <person name="Koeck D.E."/>
            <person name="Maus I."/>
            <person name="Winkler A."/>
            <person name="Kalinowski J."/>
            <person name="Puhler A."/>
            <person name="Schwarz W.W."/>
            <person name="Zverlov V.V."/>
            <person name="Schluter A."/>
            <person name="Liebl W."/>
        </authorList>
    </citation>
    <scope>NUCLEOTIDE SEQUENCE [LARGE SCALE GENOMIC DNA]</scope>
    <source>
        <strain evidence="2">SR1</strain>
    </source>
</reference>
<evidence type="ECO:0000313" key="2">
    <source>
        <dbReference type="Proteomes" id="UP000233534"/>
    </source>
</evidence>
<proteinExistence type="predicted"/>
<dbReference type="AlphaFoldDB" id="A0A2K9EMX9"/>
<organism evidence="1 2">
    <name type="scientific">Acetivibrio saccincola</name>
    <dbReference type="NCBI Taxonomy" id="1677857"/>
    <lineage>
        <taxon>Bacteria</taxon>
        <taxon>Bacillati</taxon>
        <taxon>Bacillota</taxon>
        <taxon>Clostridia</taxon>
        <taxon>Eubacteriales</taxon>
        <taxon>Oscillospiraceae</taxon>
        <taxon>Acetivibrio</taxon>
    </lineage>
</organism>